<keyword evidence="3 9" id="KW-0032">Aminotransferase</keyword>
<comment type="cofactor">
    <cofactor evidence="1 9">
        <name>pyridoxal 5'-phosphate</name>
        <dbReference type="ChEBI" id="CHEBI:597326"/>
    </cofactor>
</comment>
<evidence type="ECO:0000256" key="6">
    <source>
        <dbReference type="ARBA" id="ARBA00022756"/>
    </source>
</evidence>
<dbReference type="EMBL" id="JBHSGG010000048">
    <property type="protein sequence ID" value="MFC4729609.1"/>
    <property type="molecule type" value="Genomic_DNA"/>
</dbReference>
<feature type="binding site" evidence="9">
    <location>
        <position position="67"/>
    </location>
    <ligand>
        <name>substrate</name>
    </ligand>
</feature>
<feature type="binding site" evidence="9">
    <location>
        <begin position="132"/>
        <end position="133"/>
    </location>
    <ligand>
        <name>pyridoxal 5'-phosphate</name>
        <dbReference type="ChEBI" id="CHEBI:597326"/>
    </ligand>
</feature>
<comment type="subunit">
    <text evidence="9">Homodimer.</text>
</comment>
<evidence type="ECO:0000256" key="2">
    <source>
        <dbReference type="ARBA" id="ARBA00005063"/>
    </source>
</evidence>
<evidence type="ECO:0000256" key="8">
    <source>
        <dbReference type="ARBA" id="ARBA00048449"/>
    </source>
</evidence>
<feature type="modified residue" description="N6-(pyridoxal phosphate)lysine" evidence="9">
    <location>
        <position position="300"/>
    </location>
</feature>
<protein>
    <recommendedName>
        <fullName evidence="9">Adenosylmethionine-8-amino-7-oxononanoate aminotransferase</fullName>
        <ecNumber evidence="9">2.6.1.62</ecNumber>
    </recommendedName>
    <alternativeName>
        <fullName evidence="9">7,8-diamino-pelargonic acid aminotransferase</fullName>
        <shortName evidence="9">DAPA AT</shortName>
        <shortName evidence="9">DAPA aminotransferase</shortName>
    </alternativeName>
    <alternativeName>
        <fullName evidence="9">7,8-diaminononanoate synthase</fullName>
        <shortName evidence="9">DANS</shortName>
    </alternativeName>
    <alternativeName>
        <fullName evidence="9">Diaminopelargonic acid synthase</fullName>
    </alternativeName>
</protein>
<dbReference type="InterPro" id="IPR015422">
    <property type="entry name" value="PyrdxlP-dep_Trfase_small"/>
</dbReference>
<feature type="binding site" evidence="9">
    <location>
        <begin position="335"/>
        <end position="336"/>
    </location>
    <ligand>
        <name>pyridoxal 5'-phosphate</name>
        <dbReference type="ChEBI" id="CHEBI:597326"/>
    </ligand>
</feature>
<dbReference type="Gene3D" id="3.90.1150.10">
    <property type="entry name" value="Aspartate Aminotransferase, domain 1"/>
    <property type="match status" value="1"/>
</dbReference>
<dbReference type="CDD" id="cd00610">
    <property type="entry name" value="OAT_like"/>
    <property type="match status" value="1"/>
</dbReference>
<dbReference type="PROSITE" id="PS00600">
    <property type="entry name" value="AA_TRANSFER_CLASS_3"/>
    <property type="match status" value="1"/>
</dbReference>
<feature type="binding site" evidence="9">
    <location>
        <position position="300"/>
    </location>
    <ligand>
        <name>substrate</name>
    </ligand>
</feature>
<reference evidence="11" key="1">
    <citation type="journal article" date="2019" name="Int. J. Syst. Evol. Microbiol.">
        <title>The Global Catalogue of Microorganisms (GCM) 10K type strain sequencing project: providing services to taxonomists for standard genome sequencing and annotation.</title>
        <authorList>
            <consortium name="The Broad Institute Genomics Platform"/>
            <consortium name="The Broad Institute Genome Sequencing Center for Infectious Disease"/>
            <person name="Wu L."/>
            <person name="Ma J."/>
        </authorList>
    </citation>
    <scope>NUCLEOTIDE SEQUENCE [LARGE SCALE GENOMIC DNA]</scope>
    <source>
        <strain evidence="11">CGMCC 1.13574</strain>
    </source>
</reference>
<dbReference type="Proteomes" id="UP001595892">
    <property type="component" value="Unassembled WGS sequence"/>
</dbReference>
<evidence type="ECO:0000256" key="4">
    <source>
        <dbReference type="ARBA" id="ARBA00022679"/>
    </source>
</evidence>
<comment type="subcellular location">
    <subcellularLocation>
        <location evidence="9">Cytoplasm</location>
    </subcellularLocation>
</comment>
<dbReference type="Gene3D" id="3.40.640.10">
    <property type="entry name" value="Type I PLP-dependent aspartate aminotransferase-like (Major domain)"/>
    <property type="match status" value="1"/>
</dbReference>
<comment type="catalytic activity">
    <reaction evidence="8 9">
        <text>(8S)-8-amino-7-oxononanoate + S-adenosyl-L-methionine = S-adenosyl-4-methylsulfanyl-2-oxobutanoate + (7R,8S)-7,8-diammoniononanoate</text>
        <dbReference type="Rhea" id="RHEA:16861"/>
        <dbReference type="ChEBI" id="CHEBI:16490"/>
        <dbReference type="ChEBI" id="CHEBI:59789"/>
        <dbReference type="ChEBI" id="CHEBI:149468"/>
        <dbReference type="ChEBI" id="CHEBI:149469"/>
        <dbReference type="EC" id="2.6.1.62"/>
    </reaction>
</comment>
<dbReference type="InterPro" id="IPR049704">
    <property type="entry name" value="Aminotrans_3_PPA_site"/>
</dbReference>
<dbReference type="SUPFAM" id="SSF53383">
    <property type="entry name" value="PLP-dependent transferases"/>
    <property type="match status" value="1"/>
</dbReference>
<sequence>MSSSPENAAMLAEAQAWRARDLAAVWHPCTQMREHPDTLPLVPIARGEGPWLVGMDGRRYLDAVSSWWTNLFGHAEPRIAAAIARQATTLEHVIMAGFAHAPAVELAEGLLARAPREDGRAPLARVFYADNGSAAVEVALKMSFHAHSNRGDARRTRFVALGGGYHGETLGALSVGDLPLYRRVYAPLLMEPLFAPSPDAGLALPGESAEACALRAADALAALLAEHGDSVSALILEPLVQCAGGMRMYHPTYLARARALCDAHGVHLIADEIATGFGRTGTFFACEQAGIQPDFLCVSKGITGGFLPLAAVLTTAHVYEAFLDDSRERAFLHSHSYTGNPLACAAALATLGIFAEDDVVARNRATAARMATLAADLAAHPHVAGLRQTGMILAFDLVADAADGTPFDSARRTGLRAYRAAIDRGVVLRPLGDTLYWMPPYCIDAPTLDTLAQVTHEVVEVATR</sequence>
<dbReference type="InterPro" id="IPR005815">
    <property type="entry name" value="BioA"/>
</dbReference>
<dbReference type="InterPro" id="IPR015424">
    <property type="entry name" value="PyrdxlP-dep_Trfase"/>
</dbReference>
<keyword evidence="4 9" id="KW-0808">Transferase</keyword>
<evidence type="ECO:0000256" key="9">
    <source>
        <dbReference type="HAMAP-Rule" id="MF_00834"/>
    </source>
</evidence>
<accession>A0ABV9NQ82</accession>
<feature type="binding site" evidence="9">
    <location>
        <position position="334"/>
    </location>
    <ligand>
        <name>substrate</name>
    </ligand>
</feature>
<dbReference type="EC" id="2.6.1.62" evidence="9"/>
<feature type="site" description="Participates in the substrate recognition with KAPA and in a stacking interaction with the adenine ring of SAM" evidence="9">
    <location>
        <position position="29"/>
    </location>
</feature>
<dbReference type="PIRSF" id="PIRSF000521">
    <property type="entry name" value="Transaminase_4ab_Lys_Orn"/>
    <property type="match status" value="1"/>
</dbReference>
<comment type="pathway">
    <text evidence="2 9">Cofactor biosynthesis; biotin biosynthesis; 7,8-diaminononanoate from 8-amino-7-oxononanoate (SAM route): step 1/1.</text>
</comment>
<organism evidence="10 11">
    <name type="scientific">Coralloluteibacterium thermophilum</name>
    <dbReference type="NCBI Taxonomy" id="2707049"/>
    <lineage>
        <taxon>Bacteria</taxon>
        <taxon>Pseudomonadati</taxon>
        <taxon>Pseudomonadota</taxon>
        <taxon>Gammaproteobacteria</taxon>
        <taxon>Lysobacterales</taxon>
        <taxon>Lysobacteraceae</taxon>
        <taxon>Coralloluteibacterium</taxon>
    </lineage>
</organism>
<evidence type="ECO:0000256" key="5">
    <source>
        <dbReference type="ARBA" id="ARBA00022691"/>
    </source>
</evidence>
<comment type="caution">
    <text evidence="10">The sequence shown here is derived from an EMBL/GenBank/DDBJ whole genome shotgun (WGS) entry which is preliminary data.</text>
</comment>
<evidence type="ECO:0000256" key="3">
    <source>
        <dbReference type="ARBA" id="ARBA00022576"/>
    </source>
</evidence>
<keyword evidence="7 9" id="KW-0663">Pyridoxal phosphate</keyword>
<keyword evidence="11" id="KW-1185">Reference proteome</keyword>
<dbReference type="Pfam" id="PF00202">
    <property type="entry name" value="Aminotran_3"/>
    <property type="match status" value="1"/>
</dbReference>
<dbReference type="NCBIfam" id="TIGR00508">
    <property type="entry name" value="bioA"/>
    <property type="match status" value="1"/>
</dbReference>
<dbReference type="PANTHER" id="PTHR42684">
    <property type="entry name" value="ADENOSYLMETHIONINE-8-AMINO-7-OXONONANOATE AMINOTRANSFERASE"/>
    <property type="match status" value="1"/>
</dbReference>
<feature type="binding site" evidence="9">
    <location>
        <position position="271"/>
    </location>
    <ligand>
        <name>pyridoxal 5'-phosphate</name>
        <dbReference type="ChEBI" id="CHEBI:597326"/>
    </ligand>
</feature>
<evidence type="ECO:0000313" key="10">
    <source>
        <dbReference type="EMBL" id="MFC4729609.1"/>
    </source>
</evidence>
<feature type="binding site" evidence="9">
    <location>
        <position position="429"/>
    </location>
    <ligand>
        <name>substrate</name>
    </ligand>
</feature>
<name>A0ABV9NQ82_9GAMM</name>
<proteinExistence type="inferred from homology"/>
<evidence type="ECO:0000256" key="7">
    <source>
        <dbReference type="ARBA" id="ARBA00022898"/>
    </source>
</evidence>
<dbReference type="PANTHER" id="PTHR42684:SF17">
    <property type="entry name" value="ADENOSYLMETHIONINE-8-AMINO-7-OXONONANOATE AMINOTRANSFERASE"/>
    <property type="match status" value="1"/>
</dbReference>
<comment type="similarity">
    <text evidence="9">Belongs to the class-III pyridoxal-phosphate-dependent aminotransferase family. BioA subfamily.</text>
</comment>
<gene>
    <name evidence="9 10" type="primary">bioA</name>
    <name evidence="10" type="ORF">ACFO3Q_15675</name>
</gene>
<keyword evidence="5 9" id="KW-0949">S-adenosyl-L-methionine</keyword>
<dbReference type="RefSeq" id="WP_377005635.1">
    <property type="nucleotide sequence ID" value="NZ_JBHSGG010000048.1"/>
</dbReference>
<dbReference type="NCBIfam" id="NF004624">
    <property type="entry name" value="PRK05964.1"/>
    <property type="match status" value="1"/>
</dbReference>
<comment type="function">
    <text evidence="9">Catalyzes the transfer of the alpha-amino group from S-adenosyl-L-methionine (SAM) to 7-keto-8-aminopelargonic acid (KAPA) to form 7,8-diaminopelargonic acid (DAPA). It is the only aminotransferase known to utilize SAM as an amino donor.</text>
</comment>
<evidence type="ECO:0000256" key="1">
    <source>
        <dbReference type="ARBA" id="ARBA00001933"/>
    </source>
</evidence>
<feature type="binding site" evidence="9">
    <location>
        <position position="165"/>
    </location>
    <ligand>
        <name>substrate</name>
    </ligand>
</feature>
<dbReference type="InterPro" id="IPR015421">
    <property type="entry name" value="PyrdxlP-dep_Trfase_major"/>
</dbReference>
<dbReference type="GO" id="GO:0004015">
    <property type="term" value="F:adenosylmethionine-8-amino-7-oxononanoate transaminase activity"/>
    <property type="evidence" value="ECO:0007669"/>
    <property type="project" value="UniProtKB-EC"/>
</dbReference>
<dbReference type="InterPro" id="IPR005814">
    <property type="entry name" value="Aminotrans_3"/>
</dbReference>
<keyword evidence="9" id="KW-0963">Cytoplasm</keyword>
<dbReference type="HAMAP" id="MF_00834">
    <property type="entry name" value="BioA"/>
    <property type="match status" value="1"/>
</dbReference>
<evidence type="ECO:0000313" key="11">
    <source>
        <dbReference type="Proteomes" id="UP001595892"/>
    </source>
</evidence>
<keyword evidence="6 9" id="KW-0093">Biotin biosynthesis</keyword>